<feature type="region of interest" description="Disordered" evidence="5">
    <location>
        <begin position="157"/>
        <end position="178"/>
    </location>
</feature>
<feature type="transmembrane region" description="Helical" evidence="6">
    <location>
        <begin position="45"/>
        <end position="63"/>
    </location>
</feature>
<dbReference type="InterPro" id="IPR020966">
    <property type="entry name" value="ALMT"/>
</dbReference>
<organism evidence="7">
    <name type="scientific">viral metagenome</name>
    <dbReference type="NCBI Taxonomy" id="1070528"/>
    <lineage>
        <taxon>unclassified sequences</taxon>
        <taxon>metagenomes</taxon>
        <taxon>organismal metagenomes</taxon>
    </lineage>
</organism>
<evidence type="ECO:0000256" key="1">
    <source>
        <dbReference type="ARBA" id="ARBA00004141"/>
    </source>
</evidence>
<evidence type="ECO:0000256" key="3">
    <source>
        <dbReference type="ARBA" id="ARBA00022989"/>
    </source>
</evidence>
<dbReference type="AlphaFoldDB" id="A0A6C0H4G9"/>
<evidence type="ECO:0000256" key="2">
    <source>
        <dbReference type="ARBA" id="ARBA00022692"/>
    </source>
</evidence>
<feature type="compositionally biased region" description="Acidic residues" evidence="5">
    <location>
        <begin position="165"/>
        <end position="177"/>
    </location>
</feature>
<keyword evidence="2 6" id="KW-0812">Transmembrane</keyword>
<sequence length="260" mass="29305">MNNNNYFSENNFKEALNTFSNTPIGAMTNINSTNNEPKVDNKKSIFFWIFIILVLAFLGFNIFKYLAQGTDIITSLLSPIAYVVTMVTGDTAKTTLQNTSQGAQTIASESSNFLQMLLKLITDMFNNSVKFIANSSTSAIDYLQSTIKQDKITVNTSKDTKTKEDENEEENEDEDEDSILKNERKIEQRIQDVSDSVKKLIVNKEDKLPQPSSTDSQNHGFCYVGRENNIRHCAKVSSKSKCMSGDIFPTMDLCINPRIR</sequence>
<protein>
    <submittedName>
        <fullName evidence="7">Uncharacterized protein</fullName>
    </submittedName>
</protein>
<keyword evidence="4 6" id="KW-0472">Membrane</keyword>
<dbReference type="GO" id="GO:0016020">
    <property type="term" value="C:membrane"/>
    <property type="evidence" value="ECO:0007669"/>
    <property type="project" value="UniProtKB-SubCell"/>
</dbReference>
<accession>A0A6C0H4G9</accession>
<reference evidence="7" key="1">
    <citation type="journal article" date="2020" name="Nature">
        <title>Giant virus diversity and host interactions through global metagenomics.</title>
        <authorList>
            <person name="Schulz F."/>
            <person name="Roux S."/>
            <person name="Paez-Espino D."/>
            <person name="Jungbluth S."/>
            <person name="Walsh D.A."/>
            <person name="Denef V.J."/>
            <person name="McMahon K.D."/>
            <person name="Konstantinidis K.T."/>
            <person name="Eloe-Fadrosh E.A."/>
            <person name="Kyrpides N.C."/>
            <person name="Woyke T."/>
        </authorList>
    </citation>
    <scope>NUCLEOTIDE SEQUENCE</scope>
    <source>
        <strain evidence="7">GVMAG-M-3300023179-63</strain>
    </source>
</reference>
<name>A0A6C0H4G9_9ZZZZ</name>
<evidence type="ECO:0000256" key="4">
    <source>
        <dbReference type="ARBA" id="ARBA00023136"/>
    </source>
</evidence>
<comment type="subcellular location">
    <subcellularLocation>
        <location evidence="1">Membrane</location>
        <topology evidence="1">Multi-pass membrane protein</topology>
    </subcellularLocation>
</comment>
<evidence type="ECO:0000256" key="5">
    <source>
        <dbReference type="SAM" id="MobiDB-lite"/>
    </source>
</evidence>
<dbReference type="EMBL" id="MN739867">
    <property type="protein sequence ID" value="QHT75339.1"/>
    <property type="molecule type" value="Genomic_DNA"/>
</dbReference>
<evidence type="ECO:0000313" key="7">
    <source>
        <dbReference type="EMBL" id="QHT75339.1"/>
    </source>
</evidence>
<keyword evidence="3 6" id="KW-1133">Transmembrane helix</keyword>
<proteinExistence type="predicted"/>
<dbReference type="Pfam" id="PF11744">
    <property type="entry name" value="ALMT"/>
    <property type="match status" value="1"/>
</dbReference>
<dbReference type="GO" id="GO:0015743">
    <property type="term" value="P:malate transport"/>
    <property type="evidence" value="ECO:0007669"/>
    <property type="project" value="InterPro"/>
</dbReference>
<evidence type="ECO:0000256" key="6">
    <source>
        <dbReference type="SAM" id="Phobius"/>
    </source>
</evidence>